<evidence type="ECO:0000313" key="14">
    <source>
        <dbReference type="Proteomes" id="UP000750711"/>
    </source>
</evidence>
<dbReference type="InterPro" id="IPR000089">
    <property type="entry name" value="Biotin_lipoyl"/>
</dbReference>
<organism evidence="13 14">
    <name type="scientific">Trichoglossum hirsutum</name>
    <dbReference type="NCBI Taxonomy" id="265104"/>
    <lineage>
        <taxon>Eukaryota</taxon>
        <taxon>Fungi</taxon>
        <taxon>Dikarya</taxon>
        <taxon>Ascomycota</taxon>
        <taxon>Pezizomycotina</taxon>
        <taxon>Geoglossomycetes</taxon>
        <taxon>Geoglossales</taxon>
        <taxon>Geoglossaceae</taxon>
        <taxon>Trichoglossum</taxon>
    </lineage>
</organism>
<dbReference type="InterPro" id="IPR050743">
    <property type="entry name" value="2-oxoacid_DH_E2_comp"/>
</dbReference>
<sequence>MSEASSSLGSTAPEAIPRLSQGIDGIRECEVIQWFVEPEARVEQFDKLCEVQSDKASVEITSRFDGVIKKLHYEAGEMALVGKPLCDIDIRDDIGEEGAATAAITPSVNRDGPSAPVPEPLSASEPTESTESVGPTITQKGENSPPTGGKHSALATPAVRHLAKELDVDIAQITGTGNGGRVTKEDIHRFVEGRNSLSDARPSSTSEAASTAQPRAESLVQGIPQREEIISLTPVQAQMFKAMTRSLTIPHFLYADEVSMDSIVRLRSRINTNLCSTTSRVTKVSFLPFIIKAMSLALEEYPILNSRIDCTIDNKPRLVMRTQHNIGVAMDTPQGLLVPNIKDVGSKTILEVAAELQRLQAAGASGKLSAADLTGGTISVSNIGSLGGTYVAPVIVANEVAILGVGRVKTVPAFDTTGAVVPRMVANMSWSADHRVVDGSTMARMANRVKQFTEEPELMIARTR</sequence>
<evidence type="ECO:0000256" key="9">
    <source>
        <dbReference type="RuleBase" id="RU003423"/>
    </source>
</evidence>
<dbReference type="Pfam" id="PF00198">
    <property type="entry name" value="2-oxoacid_dh"/>
    <property type="match status" value="1"/>
</dbReference>
<accession>A0A9P8RTZ4</accession>
<keyword evidence="4 9" id="KW-0808">Transferase</keyword>
<dbReference type="Pfam" id="PF02817">
    <property type="entry name" value="E3_binding"/>
    <property type="match status" value="1"/>
</dbReference>
<feature type="domain" description="Peripheral subunit-binding (PSBD)" evidence="12">
    <location>
        <begin position="154"/>
        <end position="191"/>
    </location>
</feature>
<feature type="compositionally biased region" description="Polar residues" evidence="10">
    <location>
        <begin position="195"/>
        <end position="213"/>
    </location>
</feature>
<dbReference type="InterPro" id="IPR004167">
    <property type="entry name" value="PSBD"/>
</dbReference>
<evidence type="ECO:0000259" key="11">
    <source>
        <dbReference type="PROSITE" id="PS50968"/>
    </source>
</evidence>
<evidence type="ECO:0000313" key="13">
    <source>
        <dbReference type="EMBL" id="KAH0566088.1"/>
    </source>
</evidence>
<gene>
    <name evidence="13" type="ORF">GP486_000526</name>
</gene>
<evidence type="ECO:0000256" key="6">
    <source>
        <dbReference type="ARBA" id="ARBA00022946"/>
    </source>
</evidence>
<dbReference type="Pfam" id="PF00364">
    <property type="entry name" value="Biotin_lipoyl"/>
    <property type="match status" value="1"/>
</dbReference>
<dbReference type="PANTHER" id="PTHR43178:SF5">
    <property type="entry name" value="LIPOAMIDE ACYLTRANSFERASE COMPONENT OF BRANCHED-CHAIN ALPHA-KETO ACID DEHYDROGENASE COMPLEX, MITOCHONDRIAL"/>
    <property type="match status" value="1"/>
</dbReference>
<dbReference type="InterPro" id="IPR011053">
    <property type="entry name" value="Single_hybrid_motif"/>
</dbReference>
<dbReference type="AlphaFoldDB" id="A0A9P8RTZ4"/>
<dbReference type="SUPFAM" id="SSF52777">
    <property type="entry name" value="CoA-dependent acyltransferases"/>
    <property type="match status" value="1"/>
</dbReference>
<evidence type="ECO:0000256" key="5">
    <source>
        <dbReference type="ARBA" id="ARBA00022823"/>
    </source>
</evidence>
<keyword evidence="7" id="KW-0496">Mitochondrion</keyword>
<dbReference type="InterPro" id="IPR001078">
    <property type="entry name" value="2-oxoacid_DH_actylTfrase"/>
</dbReference>
<evidence type="ECO:0000256" key="1">
    <source>
        <dbReference type="ARBA" id="ARBA00001938"/>
    </source>
</evidence>
<dbReference type="InterPro" id="IPR023213">
    <property type="entry name" value="CAT-like_dom_sf"/>
</dbReference>
<comment type="caution">
    <text evidence="13">The sequence shown here is derived from an EMBL/GenBank/DDBJ whole genome shotgun (WGS) entry which is preliminary data.</text>
</comment>
<reference evidence="13" key="1">
    <citation type="submission" date="2021-03" db="EMBL/GenBank/DDBJ databases">
        <title>Comparative genomics and phylogenomic investigation of the class Geoglossomycetes provide insights into ecological specialization and systematics.</title>
        <authorList>
            <person name="Melie T."/>
            <person name="Pirro S."/>
            <person name="Miller A.N."/>
            <person name="Quandt A."/>
        </authorList>
    </citation>
    <scope>NUCLEOTIDE SEQUENCE</scope>
    <source>
        <strain evidence="13">CAQ_001_2017</strain>
    </source>
</reference>
<dbReference type="Gene3D" id="4.10.320.10">
    <property type="entry name" value="E3-binding domain"/>
    <property type="match status" value="1"/>
</dbReference>
<dbReference type="FunFam" id="3.30.559.10:FF:000007">
    <property type="entry name" value="Dihydrolipoamide acetyltransferase component of pyruvate dehydrogenase complex"/>
    <property type="match status" value="1"/>
</dbReference>
<feature type="domain" description="Lipoyl-binding" evidence="11">
    <location>
        <begin position="11"/>
        <end position="89"/>
    </location>
</feature>
<dbReference type="InterPro" id="IPR036625">
    <property type="entry name" value="E3-bd_dom_sf"/>
</dbReference>
<dbReference type="GO" id="GO:0045333">
    <property type="term" value="P:cellular respiration"/>
    <property type="evidence" value="ECO:0007669"/>
    <property type="project" value="UniProtKB-ARBA"/>
</dbReference>
<dbReference type="EC" id="2.3.1.-" evidence="9"/>
<evidence type="ECO:0000256" key="4">
    <source>
        <dbReference type="ARBA" id="ARBA00022679"/>
    </source>
</evidence>
<dbReference type="GO" id="GO:0005759">
    <property type="term" value="C:mitochondrial matrix"/>
    <property type="evidence" value="ECO:0007669"/>
    <property type="project" value="UniProtKB-SubCell"/>
</dbReference>
<dbReference type="Gene3D" id="3.30.559.10">
    <property type="entry name" value="Chloramphenicol acetyltransferase-like domain"/>
    <property type="match status" value="1"/>
</dbReference>
<dbReference type="GO" id="GO:0031405">
    <property type="term" value="F:lipoic acid binding"/>
    <property type="evidence" value="ECO:0007669"/>
    <property type="project" value="TreeGrafter"/>
</dbReference>
<evidence type="ECO:0000256" key="10">
    <source>
        <dbReference type="SAM" id="MobiDB-lite"/>
    </source>
</evidence>
<keyword evidence="5 9" id="KW-0450">Lipoyl</keyword>
<evidence type="ECO:0000256" key="7">
    <source>
        <dbReference type="ARBA" id="ARBA00023128"/>
    </source>
</evidence>
<feature type="compositionally biased region" description="Polar residues" evidence="10">
    <location>
        <begin position="124"/>
        <end position="146"/>
    </location>
</feature>
<dbReference type="PROSITE" id="PS51826">
    <property type="entry name" value="PSBD"/>
    <property type="match status" value="1"/>
</dbReference>
<proteinExistence type="inferred from homology"/>
<feature type="region of interest" description="Disordered" evidence="10">
    <location>
        <begin position="103"/>
        <end position="154"/>
    </location>
</feature>
<comment type="subcellular location">
    <subcellularLocation>
        <location evidence="2">Mitochondrion matrix</location>
    </subcellularLocation>
</comment>
<feature type="region of interest" description="Disordered" evidence="10">
    <location>
        <begin position="193"/>
        <end position="215"/>
    </location>
</feature>
<comment type="similarity">
    <text evidence="3 9">Belongs to the 2-oxoacid dehydrogenase family.</text>
</comment>
<dbReference type="Gene3D" id="2.40.50.100">
    <property type="match status" value="1"/>
</dbReference>
<dbReference type="SUPFAM" id="SSF51230">
    <property type="entry name" value="Single hybrid motif"/>
    <property type="match status" value="1"/>
</dbReference>
<evidence type="ECO:0000256" key="3">
    <source>
        <dbReference type="ARBA" id="ARBA00007317"/>
    </source>
</evidence>
<dbReference type="FunFam" id="2.40.50.100:FF:000013">
    <property type="entry name" value="Dihydrolipoamide acetyltransferase component of pyruvate dehydrogenase complex"/>
    <property type="match status" value="1"/>
</dbReference>
<protein>
    <recommendedName>
        <fullName evidence="9">Dihydrolipoamide acetyltransferase component of pyruvate dehydrogenase complex</fullName>
        <ecNumber evidence="9">2.3.1.-</ecNumber>
    </recommendedName>
</protein>
<dbReference type="PANTHER" id="PTHR43178">
    <property type="entry name" value="DIHYDROLIPOAMIDE ACETYLTRANSFERASE COMPONENT OF PYRUVATE DEHYDROGENASE COMPLEX"/>
    <property type="match status" value="1"/>
</dbReference>
<dbReference type="PROSITE" id="PS50968">
    <property type="entry name" value="BIOTINYL_LIPOYL"/>
    <property type="match status" value="1"/>
</dbReference>
<evidence type="ECO:0000256" key="8">
    <source>
        <dbReference type="ARBA" id="ARBA00023315"/>
    </source>
</evidence>
<dbReference type="Proteomes" id="UP000750711">
    <property type="component" value="Unassembled WGS sequence"/>
</dbReference>
<dbReference type="GO" id="GO:0016407">
    <property type="term" value="F:acetyltransferase activity"/>
    <property type="evidence" value="ECO:0007669"/>
    <property type="project" value="TreeGrafter"/>
</dbReference>
<keyword evidence="6" id="KW-0809">Transit peptide</keyword>
<dbReference type="CDD" id="cd06849">
    <property type="entry name" value="lipoyl_domain"/>
    <property type="match status" value="1"/>
</dbReference>
<dbReference type="EMBL" id="JAGHQM010000036">
    <property type="protein sequence ID" value="KAH0566088.1"/>
    <property type="molecule type" value="Genomic_DNA"/>
</dbReference>
<dbReference type="SUPFAM" id="SSF47005">
    <property type="entry name" value="Peripheral subunit-binding domain of 2-oxo acid dehydrogenase complex"/>
    <property type="match status" value="1"/>
</dbReference>
<evidence type="ECO:0000256" key="2">
    <source>
        <dbReference type="ARBA" id="ARBA00004305"/>
    </source>
</evidence>
<name>A0A9P8RTZ4_9PEZI</name>
<keyword evidence="8 9" id="KW-0012">Acyltransferase</keyword>
<keyword evidence="14" id="KW-1185">Reference proteome</keyword>
<comment type="cofactor">
    <cofactor evidence="1 9">
        <name>(R)-lipoate</name>
        <dbReference type="ChEBI" id="CHEBI:83088"/>
    </cofactor>
</comment>
<evidence type="ECO:0000259" key="12">
    <source>
        <dbReference type="PROSITE" id="PS51826"/>
    </source>
</evidence>